<evidence type="ECO:0000313" key="3">
    <source>
        <dbReference type="Proteomes" id="UP001066276"/>
    </source>
</evidence>
<name>A0AAV7QL79_PLEWA</name>
<dbReference type="Proteomes" id="UP001066276">
    <property type="component" value="Chromosome 6"/>
</dbReference>
<gene>
    <name evidence="2" type="ORF">NDU88_006397</name>
</gene>
<evidence type="ECO:0000256" key="1">
    <source>
        <dbReference type="SAM" id="MobiDB-lite"/>
    </source>
</evidence>
<comment type="caution">
    <text evidence="2">The sequence shown here is derived from an EMBL/GenBank/DDBJ whole genome shotgun (WGS) entry which is preliminary data.</text>
</comment>
<evidence type="ECO:0000313" key="2">
    <source>
        <dbReference type="EMBL" id="KAJ1140036.1"/>
    </source>
</evidence>
<proteinExistence type="predicted"/>
<protein>
    <submittedName>
        <fullName evidence="2">Uncharacterized protein</fullName>
    </submittedName>
</protein>
<dbReference type="AlphaFoldDB" id="A0AAV7QL79"/>
<organism evidence="2 3">
    <name type="scientific">Pleurodeles waltl</name>
    <name type="common">Iberian ribbed newt</name>
    <dbReference type="NCBI Taxonomy" id="8319"/>
    <lineage>
        <taxon>Eukaryota</taxon>
        <taxon>Metazoa</taxon>
        <taxon>Chordata</taxon>
        <taxon>Craniata</taxon>
        <taxon>Vertebrata</taxon>
        <taxon>Euteleostomi</taxon>
        <taxon>Amphibia</taxon>
        <taxon>Batrachia</taxon>
        <taxon>Caudata</taxon>
        <taxon>Salamandroidea</taxon>
        <taxon>Salamandridae</taxon>
        <taxon>Pleurodelinae</taxon>
        <taxon>Pleurodeles</taxon>
    </lineage>
</organism>
<keyword evidence="3" id="KW-1185">Reference proteome</keyword>
<feature type="compositionally biased region" description="Basic residues" evidence="1">
    <location>
        <begin position="104"/>
        <end position="113"/>
    </location>
</feature>
<reference evidence="2" key="1">
    <citation type="journal article" date="2022" name="bioRxiv">
        <title>Sequencing and chromosome-scale assembly of the giantPleurodeles waltlgenome.</title>
        <authorList>
            <person name="Brown T."/>
            <person name="Elewa A."/>
            <person name="Iarovenko S."/>
            <person name="Subramanian E."/>
            <person name="Araus A.J."/>
            <person name="Petzold A."/>
            <person name="Susuki M."/>
            <person name="Suzuki K.-i.T."/>
            <person name="Hayashi T."/>
            <person name="Toyoda A."/>
            <person name="Oliveira C."/>
            <person name="Osipova E."/>
            <person name="Leigh N.D."/>
            <person name="Simon A."/>
            <person name="Yun M.H."/>
        </authorList>
    </citation>
    <scope>NUCLEOTIDE SEQUENCE</scope>
    <source>
        <strain evidence="2">20211129_DDA</strain>
        <tissue evidence="2">Liver</tissue>
    </source>
</reference>
<feature type="region of interest" description="Disordered" evidence="1">
    <location>
        <begin position="94"/>
        <end position="121"/>
    </location>
</feature>
<dbReference type="EMBL" id="JANPWB010000010">
    <property type="protein sequence ID" value="KAJ1140036.1"/>
    <property type="molecule type" value="Genomic_DNA"/>
</dbReference>
<accession>A0AAV7QL79</accession>
<sequence>MDGLPIREADMAREEELAVRGLRLCPVCESSEEDRIARSGAIRLGPRSGEAALAHGRRTGERPGCAVAGAAAPRTVLGACWVAAPVSSAWLQEPPGSTEVARLRSPHKSRVQRIRPEKKEL</sequence>